<dbReference type="SUPFAM" id="SSF53649">
    <property type="entry name" value="Alkaline phosphatase-like"/>
    <property type="match status" value="1"/>
</dbReference>
<reference evidence="5" key="1">
    <citation type="submission" date="2021-01" db="EMBL/GenBank/DDBJ databases">
        <title>Modified the classification status of verrucomicrobia.</title>
        <authorList>
            <person name="Feng X."/>
        </authorList>
    </citation>
    <scope>NUCLEOTIDE SEQUENCE</scope>
    <source>
        <strain evidence="5">_KCTC 22039</strain>
    </source>
</reference>
<evidence type="ECO:0000313" key="5">
    <source>
        <dbReference type="EMBL" id="MBK1792412.1"/>
    </source>
</evidence>
<feature type="chain" id="PRO_5035282214" evidence="2">
    <location>
        <begin position="34"/>
        <end position="1082"/>
    </location>
</feature>
<gene>
    <name evidence="5" type="ORF">JIN82_14710</name>
</gene>
<dbReference type="GO" id="GO:0004065">
    <property type="term" value="F:arylsulfatase activity"/>
    <property type="evidence" value="ECO:0007669"/>
    <property type="project" value="TreeGrafter"/>
</dbReference>
<comment type="similarity">
    <text evidence="1">Belongs to the sulfatase family.</text>
</comment>
<organism evidence="5 6">
    <name type="scientific">Persicirhabdus sediminis</name>
    <dbReference type="NCBI Taxonomy" id="454144"/>
    <lineage>
        <taxon>Bacteria</taxon>
        <taxon>Pseudomonadati</taxon>
        <taxon>Verrucomicrobiota</taxon>
        <taxon>Verrucomicrobiia</taxon>
        <taxon>Verrucomicrobiales</taxon>
        <taxon>Verrucomicrobiaceae</taxon>
        <taxon>Persicirhabdus</taxon>
    </lineage>
</organism>
<evidence type="ECO:0000256" key="1">
    <source>
        <dbReference type="ARBA" id="ARBA00008779"/>
    </source>
</evidence>
<dbReference type="Proteomes" id="UP000624703">
    <property type="component" value="Unassembled WGS sequence"/>
</dbReference>
<dbReference type="EMBL" id="JAENIM010000045">
    <property type="protein sequence ID" value="MBK1792412.1"/>
    <property type="molecule type" value="Genomic_DNA"/>
</dbReference>
<proteinExistence type="inferred from homology"/>
<dbReference type="Pfam" id="PF00884">
    <property type="entry name" value="Sulfatase"/>
    <property type="match status" value="1"/>
</dbReference>
<evidence type="ECO:0000313" key="6">
    <source>
        <dbReference type="Proteomes" id="UP000624703"/>
    </source>
</evidence>
<dbReference type="Gene3D" id="2.60.40.2810">
    <property type="match status" value="1"/>
</dbReference>
<comment type="caution">
    <text evidence="5">The sequence shown here is derived from an EMBL/GenBank/DDBJ whole genome shotgun (WGS) entry which is preliminary data.</text>
</comment>
<evidence type="ECO:0000256" key="2">
    <source>
        <dbReference type="SAM" id="SignalP"/>
    </source>
</evidence>
<feature type="signal peptide" evidence="2">
    <location>
        <begin position="1"/>
        <end position="33"/>
    </location>
</feature>
<evidence type="ECO:0000259" key="4">
    <source>
        <dbReference type="Pfam" id="PF17892"/>
    </source>
</evidence>
<keyword evidence="5" id="KW-0378">Hydrolase</keyword>
<feature type="domain" description="Sulfatase N-terminal" evidence="3">
    <location>
        <begin position="288"/>
        <end position="587"/>
    </location>
</feature>
<evidence type="ECO:0000259" key="3">
    <source>
        <dbReference type="Pfam" id="PF00884"/>
    </source>
</evidence>
<dbReference type="PANTHER" id="PTHR42693">
    <property type="entry name" value="ARYLSULFATASE FAMILY MEMBER"/>
    <property type="match status" value="1"/>
</dbReference>
<name>A0A8J7MGG2_9BACT</name>
<keyword evidence="6" id="KW-1185">Reference proteome</keyword>
<dbReference type="Gene3D" id="3.40.720.10">
    <property type="entry name" value="Alkaline Phosphatase, subunit A"/>
    <property type="match status" value="1"/>
</dbReference>
<dbReference type="InterPro" id="IPR017850">
    <property type="entry name" value="Alkaline_phosphatase_core_sf"/>
</dbReference>
<dbReference type="InterPro" id="IPR000917">
    <property type="entry name" value="Sulfatase_N"/>
</dbReference>
<dbReference type="CDD" id="cd16027">
    <property type="entry name" value="SGSH"/>
    <property type="match status" value="1"/>
</dbReference>
<dbReference type="InterPro" id="IPR050738">
    <property type="entry name" value="Sulfatase"/>
</dbReference>
<feature type="domain" description="Cadherin-like" evidence="4">
    <location>
        <begin position="185"/>
        <end position="277"/>
    </location>
</feature>
<dbReference type="AlphaFoldDB" id="A0A8J7MGG2"/>
<protein>
    <submittedName>
        <fullName evidence="5">Sulfatase-like hydrolase/transferase</fullName>
    </submittedName>
</protein>
<dbReference type="Pfam" id="PF17892">
    <property type="entry name" value="Cadherin_5"/>
    <property type="match status" value="1"/>
</dbReference>
<dbReference type="InterPro" id="IPR041690">
    <property type="entry name" value="Cadherin_5"/>
</dbReference>
<dbReference type="RefSeq" id="WP_200312424.1">
    <property type="nucleotide sequence ID" value="NZ_JAENIM010000045.1"/>
</dbReference>
<dbReference type="Gene3D" id="2.60.120.260">
    <property type="entry name" value="Galactose-binding domain-like"/>
    <property type="match status" value="2"/>
</dbReference>
<dbReference type="PANTHER" id="PTHR42693:SF33">
    <property type="entry name" value="ARYLSULFATASE"/>
    <property type="match status" value="1"/>
</dbReference>
<keyword evidence="2" id="KW-0732">Signal</keyword>
<sequence length="1082" mass="118447">MKIHTSTPKCVVGFSASRLIAPAMMLLALPAHAQQTLFNDSFETGDFSATDVTGGTWNIIDNTCQTAAAAANDGMLGARIKKGGTLEKNISTVGYTNIQISYMRASENLSAAEPCIVQWSVDGTNWTTLETITDASPSWLPFQQILPAAAEGQPNLRIRFDVQSSAHSEKLHLDQVVITATSAANIAPSAVADSYSTSQNQTLEIDAAAGLLANDSDSNGDTLTAVITQNANAGQLVANSDGSFSYTPQPNFAGNVSFSYMANDGAENSLPVDVVISVVPVGAPSTLPNVVFLTCDDLSLQDVNVYGRALMPDLTPNMDSFAAQGIRFNYAHTQASNCTPSRNVIATGRFQHNSGIYGFGGVNNKFPAIVDLFHQAGYLTAIRGKVHHSSPHSPYAGWDYDLAAELGHASDDRTQVTFYDAAVKGIQLAQQEGKPFFMQINIKDPHTGFYGYKHKTDTFFNDPDVPSRVYTAAETVIPGYIPAIDPAYQDNLFEEWAAYYSNVRRADDSFGYVMQALDDMGVADDTLVVFLSDHGNPFMFVKTQVYHHSTHTPLMARWPNVISANSVDDQHVVQAVDVLPTFCDIIGLPYPAGIDGRSFEPLLKGGTQTDRDYAYKVFYEDVAGNSRPMRAVESKNFTYIFNPWSDGVTKTVGVSKNMETYRQLAVAAPHQPEVQARLDMYTYRVREEFYDVANDPDCLNNLIEDPAYATELADHRAAMEAMMVKTHDDDILVAFQNRSDEQAVQDYIALAQSQADARNNDPFYARDYNYAVRDGWLTLSDDGFENGFSSWTTDTPNATTIQNDANYIHTGSQSAQLDDSEPASLFMANGIDASPYTGIKLDFGYVSVDLENADSFDIAYADGGASWNVLDSFFKGTEISGTQYEFASIEVAPSGTNLLSSNFQFGFFTNFSADADADKIYFDDIRVAGWKNWSAVSYDDFEIDLGSWSDNGSAVVLDTSTPAYQGNASVKLEGGNQAAVELSQTIDASQLDEVLITVHFTSNGMDDDSDGFELQYSDGSQWHTLESYAYQHAFHNGEFYSDSVVINKNDHSFSSQLNLRIVNHSDQSDDAIWLDLISVFTR</sequence>
<accession>A0A8J7MGG2</accession>